<sequence>MREFIESKRYPFAERNGVEQVAEAAMLVEGSPKIAKATEISGNGASEVGNAAKLSESNVYALCGSVVLENHSSRSISCSKGITGNSKAN</sequence>
<keyword evidence="2" id="KW-1185">Reference proteome</keyword>
<evidence type="ECO:0000313" key="1">
    <source>
        <dbReference type="EMBL" id="KAL3564557.1"/>
    </source>
</evidence>
<reference evidence="1 2" key="1">
    <citation type="journal article" date="2024" name="Plant Biotechnol. J.">
        <title>Genome and CRISPR/Cas9 system of a widespread forest tree (Populus alba) in the world.</title>
        <authorList>
            <person name="Liu Y.J."/>
            <person name="Jiang P.F."/>
            <person name="Han X.M."/>
            <person name="Li X.Y."/>
            <person name="Wang H.M."/>
            <person name="Wang Y.J."/>
            <person name="Wang X.X."/>
            <person name="Zeng Q.Y."/>
        </authorList>
    </citation>
    <scope>NUCLEOTIDE SEQUENCE [LARGE SCALE GENOMIC DNA]</scope>
    <source>
        <strain evidence="2">cv. PAL-ZL1</strain>
    </source>
</reference>
<name>A0ACC4AEH9_POPAL</name>
<organism evidence="1 2">
    <name type="scientific">Populus alba</name>
    <name type="common">White poplar</name>
    <dbReference type="NCBI Taxonomy" id="43335"/>
    <lineage>
        <taxon>Eukaryota</taxon>
        <taxon>Viridiplantae</taxon>
        <taxon>Streptophyta</taxon>
        <taxon>Embryophyta</taxon>
        <taxon>Tracheophyta</taxon>
        <taxon>Spermatophyta</taxon>
        <taxon>Magnoliopsida</taxon>
        <taxon>eudicotyledons</taxon>
        <taxon>Gunneridae</taxon>
        <taxon>Pentapetalae</taxon>
        <taxon>rosids</taxon>
        <taxon>fabids</taxon>
        <taxon>Malpighiales</taxon>
        <taxon>Salicaceae</taxon>
        <taxon>Saliceae</taxon>
        <taxon>Populus</taxon>
    </lineage>
</organism>
<evidence type="ECO:0000313" key="2">
    <source>
        <dbReference type="Proteomes" id="UP000309997"/>
    </source>
</evidence>
<accession>A0ACC4AEH9</accession>
<dbReference type="Proteomes" id="UP000309997">
    <property type="component" value="Unassembled WGS sequence"/>
</dbReference>
<proteinExistence type="predicted"/>
<comment type="caution">
    <text evidence="1">The sequence shown here is derived from an EMBL/GenBank/DDBJ whole genome shotgun (WGS) entry which is preliminary data.</text>
</comment>
<gene>
    <name evidence="1" type="ORF">D5086_033983</name>
</gene>
<protein>
    <submittedName>
        <fullName evidence="1">Uncharacterized protein</fullName>
    </submittedName>
</protein>
<dbReference type="EMBL" id="RCHU02000037">
    <property type="protein sequence ID" value="KAL3564557.1"/>
    <property type="molecule type" value="Genomic_DNA"/>
</dbReference>